<dbReference type="InterPro" id="IPR055473">
    <property type="entry name" value="DUF7045"/>
</dbReference>
<protein>
    <submittedName>
        <fullName evidence="3">Uncharacterized protein</fullName>
    </submittedName>
</protein>
<feature type="domain" description="DUF7045" evidence="2">
    <location>
        <begin position="101"/>
        <end position="213"/>
    </location>
</feature>
<evidence type="ECO:0000259" key="2">
    <source>
        <dbReference type="Pfam" id="PF23073"/>
    </source>
</evidence>
<dbReference type="InterPro" id="IPR055471">
    <property type="entry name" value="DUF7043"/>
</dbReference>
<dbReference type="PANTHER" id="PTHR22255:SF4">
    <property type="entry name" value="CATION-INDEPENDENT MANNOSE-6-PHOSPHATE RECEPTOR"/>
    <property type="match status" value="1"/>
</dbReference>
<dbReference type="PANTHER" id="PTHR22255">
    <property type="entry name" value="LP06548P"/>
    <property type="match status" value="1"/>
</dbReference>
<proteinExistence type="predicted"/>
<dbReference type="EMBL" id="JAKKPZ010000004">
    <property type="protein sequence ID" value="KAI1721999.1"/>
    <property type="molecule type" value="Genomic_DNA"/>
</dbReference>
<dbReference type="Pfam" id="PF23073">
    <property type="entry name" value="DUF7045"/>
    <property type="match status" value="1"/>
</dbReference>
<reference evidence="3" key="1">
    <citation type="submission" date="2022-01" db="EMBL/GenBank/DDBJ databases">
        <title>Genome Sequence Resource for Two Populations of Ditylenchus destructor, the Migratory Endoparasitic Phytonematode.</title>
        <authorList>
            <person name="Zhang H."/>
            <person name="Lin R."/>
            <person name="Xie B."/>
        </authorList>
    </citation>
    <scope>NUCLEOTIDE SEQUENCE</scope>
    <source>
        <strain evidence="3">BazhouSP</strain>
    </source>
</reference>
<evidence type="ECO:0000313" key="4">
    <source>
        <dbReference type="Proteomes" id="UP001201812"/>
    </source>
</evidence>
<dbReference type="Pfam" id="PF23070">
    <property type="entry name" value="DUF7043"/>
    <property type="match status" value="1"/>
</dbReference>
<keyword evidence="4" id="KW-1185">Reference proteome</keyword>
<name>A0AAD4R7M2_9BILA</name>
<dbReference type="AlphaFoldDB" id="A0AAD4R7M2"/>
<evidence type="ECO:0000259" key="1">
    <source>
        <dbReference type="Pfam" id="PF23070"/>
    </source>
</evidence>
<accession>A0AAD4R7M2</accession>
<sequence length="228" mass="26156">MSIETHQIRHRQSSSDMVVSRCVNVSDGLGNERIIVHSTTMCGVSLGFHCLWFRQRSNSVIEFKTTAVVSNPSQDICKNDRELDEHPWMTLLSSRSETSVCGLFGHYTTPKDLWLNGDCYNLSMDCDRLDNFKLVAFRCQTGEAYEVTHYTCHGTWREDATMFIYTKEASMQNIATNQTNQKQPECFMLREDSDGNIFLADLGSKQCDRDFDFTENVSIDFTEALFVF</sequence>
<feature type="domain" description="DUF7043" evidence="1">
    <location>
        <begin position="4"/>
        <end position="90"/>
    </location>
</feature>
<comment type="caution">
    <text evidence="3">The sequence shown here is derived from an EMBL/GenBank/DDBJ whole genome shotgun (WGS) entry which is preliminary data.</text>
</comment>
<evidence type="ECO:0000313" key="3">
    <source>
        <dbReference type="EMBL" id="KAI1721999.1"/>
    </source>
</evidence>
<gene>
    <name evidence="3" type="ORF">DdX_04292</name>
</gene>
<organism evidence="3 4">
    <name type="scientific">Ditylenchus destructor</name>
    <dbReference type="NCBI Taxonomy" id="166010"/>
    <lineage>
        <taxon>Eukaryota</taxon>
        <taxon>Metazoa</taxon>
        <taxon>Ecdysozoa</taxon>
        <taxon>Nematoda</taxon>
        <taxon>Chromadorea</taxon>
        <taxon>Rhabditida</taxon>
        <taxon>Tylenchina</taxon>
        <taxon>Tylenchomorpha</taxon>
        <taxon>Sphaerularioidea</taxon>
        <taxon>Anguinidae</taxon>
        <taxon>Anguininae</taxon>
        <taxon>Ditylenchus</taxon>
    </lineage>
</organism>
<dbReference type="Proteomes" id="UP001201812">
    <property type="component" value="Unassembled WGS sequence"/>
</dbReference>